<name>A0A5A7PB12_STRAF</name>
<keyword evidence="3" id="KW-1185">Reference proteome</keyword>
<accession>A0A5A7PB12</accession>
<dbReference type="Proteomes" id="UP000325081">
    <property type="component" value="Unassembled WGS sequence"/>
</dbReference>
<protein>
    <submittedName>
        <fullName evidence="2">UDP-3-O-acylglucosamine N-acyltransferase</fullName>
    </submittedName>
</protein>
<keyword evidence="2" id="KW-0012">Acyltransferase</keyword>
<evidence type="ECO:0000313" key="2">
    <source>
        <dbReference type="EMBL" id="GER30075.1"/>
    </source>
</evidence>
<evidence type="ECO:0000313" key="3">
    <source>
        <dbReference type="Proteomes" id="UP000325081"/>
    </source>
</evidence>
<dbReference type="AlphaFoldDB" id="A0A5A7PB12"/>
<organism evidence="2 3">
    <name type="scientific">Striga asiatica</name>
    <name type="common">Asiatic witchweed</name>
    <name type="synonym">Buchnera asiatica</name>
    <dbReference type="NCBI Taxonomy" id="4170"/>
    <lineage>
        <taxon>Eukaryota</taxon>
        <taxon>Viridiplantae</taxon>
        <taxon>Streptophyta</taxon>
        <taxon>Embryophyta</taxon>
        <taxon>Tracheophyta</taxon>
        <taxon>Spermatophyta</taxon>
        <taxon>Magnoliopsida</taxon>
        <taxon>eudicotyledons</taxon>
        <taxon>Gunneridae</taxon>
        <taxon>Pentapetalae</taxon>
        <taxon>asterids</taxon>
        <taxon>lamiids</taxon>
        <taxon>Lamiales</taxon>
        <taxon>Orobanchaceae</taxon>
        <taxon>Buchnereae</taxon>
        <taxon>Striga</taxon>
    </lineage>
</organism>
<evidence type="ECO:0000256" key="1">
    <source>
        <dbReference type="SAM" id="MobiDB-lite"/>
    </source>
</evidence>
<dbReference type="GO" id="GO:0016746">
    <property type="term" value="F:acyltransferase activity"/>
    <property type="evidence" value="ECO:0007669"/>
    <property type="project" value="UniProtKB-KW"/>
</dbReference>
<dbReference type="EMBL" id="BKCP01004294">
    <property type="protein sequence ID" value="GER30075.1"/>
    <property type="molecule type" value="Genomic_DNA"/>
</dbReference>
<proteinExistence type="predicted"/>
<sequence length="189" mass="19208">MAASPTLFTTPPLGRGAGAMSDGGEATDGDGEDAAGGGDGGESASAGVGEGVAGAGGGVAGDVRAGDGAPLGGDGAVDGDLTTGDGTGAMEGDWATAEPSSTAAATIRREKAFDETAIRREKGLERERGIFFWVELRWVRAQENRCEGLIYRGVGDILGSCGPLDGDLPREHIFWRGSNQRRGLKGKKR</sequence>
<gene>
    <name evidence="2" type="ORF">STAS_05989</name>
</gene>
<feature type="region of interest" description="Disordered" evidence="1">
    <location>
        <begin position="65"/>
        <end position="103"/>
    </location>
</feature>
<keyword evidence="2" id="KW-0808">Transferase</keyword>
<comment type="caution">
    <text evidence="2">The sequence shown here is derived from an EMBL/GenBank/DDBJ whole genome shotgun (WGS) entry which is preliminary data.</text>
</comment>
<feature type="region of interest" description="Disordered" evidence="1">
    <location>
        <begin position="1"/>
        <end position="52"/>
    </location>
</feature>
<reference evidence="3" key="1">
    <citation type="journal article" date="2019" name="Curr. Biol.">
        <title>Genome Sequence of Striga asiatica Provides Insight into the Evolution of Plant Parasitism.</title>
        <authorList>
            <person name="Yoshida S."/>
            <person name="Kim S."/>
            <person name="Wafula E.K."/>
            <person name="Tanskanen J."/>
            <person name="Kim Y.M."/>
            <person name="Honaas L."/>
            <person name="Yang Z."/>
            <person name="Spallek T."/>
            <person name="Conn C.E."/>
            <person name="Ichihashi Y."/>
            <person name="Cheong K."/>
            <person name="Cui S."/>
            <person name="Der J.P."/>
            <person name="Gundlach H."/>
            <person name="Jiao Y."/>
            <person name="Hori C."/>
            <person name="Ishida J.K."/>
            <person name="Kasahara H."/>
            <person name="Kiba T."/>
            <person name="Kim M.S."/>
            <person name="Koo N."/>
            <person name="Laohavisit A."/>
            <person name="Lee Y.H."/>
            <person name="Lumba S."/>
            <person name="McCourt P."/>
            <person name="Mortimer J.C."/>
            <person name="Mutuku J.M."/>
            <person name="Nomura T."/>
            <person name="Sasaki-Sekimoto Y."/>
            <person name="Seto Y."/>
            <person name="Wang Y."/>
            <person name="Wakatake T."/>
            <person name="Sakakibara H."/>
            <person name="Demura T."/>
            <person name="Yamaguchi S."/>
            <person name="Yoneyama K."/>
            <person name="Manabe R.I."/>
            <person name="Nelson D.C."/>
            <person name="Schulman A.H."/>
            <person name="Timko M.P."/>
            <person name="dePamphilis C.W."/>
            <person name="Choi D."/>
            <person name="Shirasu K."/>
        </authorList>
    </citation>
    <scope>NUCLEOTIDE SEQUENCE [LARGE SCALE GENOMIC DNA]</scope>
    <source>
        <strain evidence="3">cv. UVA1</strain>
    </source>
</reference>